<dbReference type="InterPro" id="IPR006047">
    <property type="entry name" value="GH13_cat_dom"/>
</dbReference>
<dbReference type="EMBL" id="OU015430">
    <property type="protein sequence ID" value="CAG4967936.1"/>
    <property type="molecule type" value="Genomic_DNA"/>
</dbReference>
<evidence type="ECO:0000259" key="6">
    <source>
        <dbReference type="SMART" id="SM00642"/>
    </source>
</evidence>
<organism evidence="7 8">
    <name type="scientific">Novilysobacter luteus</name>
    <dbReference type="NCBI Taxonomy" id="2822368"/>
    <lineage>
        <taxon>Bacteria</taxon>
        <taxon>Pseudomonadati</taxon>
        <taxon>Pseudomonadota</taxon>
        <taxon>Gammaproteobacteria</taxon>
        <taxon>Lysobacterales</taxon>
        <taxon>Lysobacteraceae</taxon>
        <taxon>Novilysobacter</taxon>
    </lineage>
</organism>
<gene>
    <name evidence="7" type="ORF">LYB30171_00155</name>
</gene>
<evidence type="ECO:0000256" key="4">
    <source>
        <dbReference type="SAM" id="MobiDB-lite"/>
    </source>
</evidence>
<dbReference type="SUPFAM" id="SSF51445">
    <property type="entry name" value="(Trans)glycosidases"/>
    <property type="match status" value="1"/>
</dbReference>
<dbReference type="SMART" id="SM00642">
    <property type="entry name" value="Aamy"/>
    <property type="match status" value="1"/>
</dbReference>
<dbReference type="PANTHER" id="PTHR10357">
    <property type="entry name" value="ALPHA-AMYLASE FAMILY MEMBER"/>
    <property type="match status" value="1"/>
</dbReference>
<accession>A0ABM8UC06</accession>
<dbReference type="InterPro" id="IPR019248">
    <property type="entry name" value="Glucodextran_C"/>
</dbReference>
<keyword evidence="2" id="KW-0479">Metal-binding</keyword>
<evidence type="ECO:0000313" key="8">
    <source>
        <dbReference type="Proteomes" id="UP000680116"/>
    </source>
</evidence>
<dbReference type="Gene3D" id="3.20.20.80">
    <property type="entry name" value="Glycosidases"/>
    <property type="match status" value="1"/>
</dbReference>
<dbReference type="Pfam" id="PF00128">
    <property type="entry name" value="Alpha-amylase"/>
    <property type="match status" value="1"/>
</dbReference>
<sequence length="878" mass="94387">MRYGQRTRRARGLVLGLALGMWAVIANASASDGALHVPSPDWRDQVIYFVLVDRFDDGDPANNDQGAGEYDPSDPSRYSGGDLAGVTRRIDYIKGLGATAVWITPPVAGQWLNPGASYGGYHGYWASDFSAVDPHYGTLDDYRALSRVLHGQGMYLVQDVVVNHAGDWLDCTGDADPARDCRLRTDPQGRRAPLQPPFDRNDPANPDERAAGIYHWTPEITDFTDRRQELDFALAGLDDLDTRNPAVRDALRASYGHWVREVGVDAFRVDTAFHVPAAFFADFLHSADADAPGIARVAAASGRDDFLAFGEGFGSDAPFDDTQARKLDAYMRTPGGLPSMINFPLYGSLGDVFARGAPTAQLRHRIESMLALHADPQRMPSFIDNHDVDRFLAGGDVPALKQALLAMLTLPGIPVIYYGTEQGFAERRASMFAGGVGSGGRGHFDTATPLYRYLQSAIALRRDHPLFSRGVPTVLADNPAAAGAIAWRTDHDGESALVVLNSAGHAALLDRVDVAAPAGTRLRGLFGIDGTPPDLVVGADGRLTLALPPRSGMVWRIEPPATGVATPTTPPPAAPTIDPIQRHGGTAQPTVTGDLYLTGTARPGHAFQLVVDGNLEAATDVQADSDGRWRATVRTDGMTDPVLAHRVVAWDPDSGTAGDARGFRVALDWTLRADHADPRGDDTGPTGRYVYPLDPGWRGLHPADIERVRVWTAGGALRFELTVRGISKGWNPANGFDRAAFTAYLQLPGRDDGTRTMPQQHANLPDGMQWHRRLRAHGWSNVLTTPRGASDTDEGTLVTPGATIAVDHAARTITFTLPATALGQPESLEGARLHVTTWDYDGGYRPLAAEAGPMTFGGGEQDGARVMDEVTVSLGRAE</sequence>
<keyword evidence="3 5" id="KW-0732">Signal</keyword>
<name>A0ABM8UC06_9GAMM</name>
<dbReference type="SUPFAM" id="SSF49344">
    <property type="entry name" value="CBD9-like"/>
    <property type="match status" value="1"/>
</dbReference>
<dbReference type="Gene3D" id="2.60.40.1190">
    <property type="match status" value="1"/>
</dbReference>
<evidence type="ECO:0000256" key="3">
    <source>
        <dbReference type="ARBA" id="ARBA00022729"/>
    </source>
</evidence>
<evidence type="ECO:0000256" key="5">
    <source>
        <dbReference type="SAM" id="SignalP"/>
    </source>
</evidence>
<comment type="cofactor">
    <cofactor evidence="1">
        <name>Ca(2+)</name>
        <dbReference type="ChEBI" id="CHEBI:29108"/>
    </cofactor>
</comment>
<keyword evidence="8" id="KW-1185">Reference proteome</keyword>
<proteinExistence type="predicted"/>
<feature type="signal peptide" evidence="5">
    <location>
        <begin position="1"/>
        <end position="28"/>
    </location>
</feature>
<feature type="chain" id="PRO_5046767268" description="Glycosyl hydrolase family 13 catalytic domain-containing protein" evidence="5">
    <location>
        <begin position="29"/>
        <end position="878"/>
    </location>
</feature>
<feature type="domain" description="Glycosyl hydrolase family 13 catalytic" evidence="6">
    <location>
        <begin position="49"/>
        <end position="461"/>
    </location>
</feature>
<dbReference type="PANTHER" id="PTHR10357:SF215">
    <property type="entry name" value="ALPHA-AMYLASE 1"/>
    <property type="match status" value="1"/>
</dbReference>
<evidence type="ECO:0000256" key="2">
    <source>
        <dbReference type="ARBA" id="ARBA00022723"/>
    </source>
</evidence>
<protein>
    <recommendedName>
        <fullName evidence="6">Glycosyl hydrolase family 13 catalytic domain-containing protein</fullName>
    </recommendedName>
</protein>
<dbReference type="InterPro" id="IPR017853">
    <property type="entry name" value="GH"/>
</dbReference>
<reference evidence="7 8" key="1">
    <citation type="submission" date="2021-04" db="EMBL/GenBank/DDBJ databases">
        <authorList>
            <person name="Rodrigo-Torres L."/>
            <person name="Arahal R. D."/>
            <person name="Lucena T."/>
        </authorList>
    </citation>
    <scope>NUCLEOTIDE SEQUENCE [LARGE SCALE GENOMIC DNA]</scope>
    <source>
        <strain evidence="7 8">CECT 30171</strain>
    </source>
</reference>
<evidence type="ECO:0000313" key="7">
    <source>
        <dbReference type="EMBL" id="CAG4967936.1"/>
    </source>
</evidence>
<evidence type="ECO:0000256" key="1">
    <source>
        <dbReference type="ARBA" id="ARBA00001913"/>
    </source>
</evidence>
<dbReference type="Proteomes" id="UP000680116">
    <property type="component" value="Chromosome"/>
</dbReference>
<feature type="region of interest" description="Disordered" evidence="4">
    <location>
        <begin position="186"/>
        <end position="207"/>
    </location>
</feature>
<dbReference type="Pfam" id="PF09985">
    <property type="entry name" value="Glucodextran_C"/>
    <property type="match status" value="1"/>
</dbReference>